<protein>
    <submittedName>
        <fullName evidence="1">Uncharacterized protein</fullName>
    </submittedName>
</protein>
<evidence type="ECO:0000313" key="2">
    <source>
        <dbReference type="Proteomes" id="UP000031668"/>
    </source>
</evidence>
<comment type="caution">
    <text evidence="1">The sequence shown here is derived from an EMBL/GenBank/DDBJ whole genome shotgun (WGS) entry which is preliminary data.</text>
</comment>
<proteinExistence type="predicted"/>
<keyword evidence="2" id="KW-1185">Reference proteome</keyword>
<dbReference type="Proteomes" id="UP000031668">
    <property type="component" value="Unassembled WGS sequence"/>
</dbReference>
<dbReference type="EMBL" id="JWZT01004128">
    <property type="protein sequence ID" value="KII64661.1"/>
    <property type="molecule type" value="Genomic_DNA"/>
</dbReference>
<name>A0A0C2MCA9_THEKT</name>
<reference evidence="1 2" key="1">
    <citation type="journal article" date="2014" name="Genome Biol. Evol.">
        <title>The genome of the myxosporean Thelohanellus kitauei shows adaptations to nutrient acquisition within its fish host.</title>
        <authorList>
            <person name="Yang Y."/>
            <person name="Xiong J."/>
            <person name="Zhou Z."/>
            <person name="Huo F."/>
            <person name="Miao W."/>
            <person name="Ran C."/>
            <person name="Liu Y."/>
            <person name="Zhang J."/>
            <person name="Feng J."/>
            <person name="Wang M."/>
            <person name="Wang M."/>
            <person name="Wang L."/>
            <person name="Yao B."/>
        </authorList>
    </citation>
    <scope>NUCLEOTIDE SEQUENCE [LARGE SCALE GENOMIC DNA]</scope>
    <source>
        <strain evidence="1">Wuqing</strain>
    </source>
</reference>
<sequence length="188" mass="21168">MTDGGVIAIVQKLAKPLFSIVKVTGPFLLSQSKAGVENYSNYQLNKSRLEAISLFLAEEAKNISADRAKLRDKIINSNGLERTRAQNDYDLLTKELNKFSTISKIKNFIGEDDVFDNEKEISDGWIDKFNQLASSLNEDWRSQLLAKAFSEELKKPGAITMVVLNSIASFDEASFRRWERNKAKSNAL</sequence>
<evidence type="ECO:0000313" key="1">
    <source>
        <dbReference type="EMBL" id="KII64661.1"/>
    </source>
</evidence>
<accession>A0A0C2MCA9</accession>
<dbReference type="AlphaFoldDB" id="A0A0C2MCA9"/>
<organism evidence="1 2">
    <name type="scientific">Thelohanellus kitauei</name>
    <name type="common">Myxosporean</name>
    <dbReference type="NCBI Taxonomy" id="669202"/>
    <lineage>
        <taxon>Eukaryota</taxon>
        <taxon>Metazoa</taxon>
        <taxon>Cnidaria</taxon>
        <taxon>Myxozoa</taxon>
        <taxon>Myxosporea</taxon>
        <taxon>Bivalvulida</taxon>
        <taxon>Platysporina</taxon>
        <taxon>Myxobolidae</taxon>
        <taxon>Thelohanellus</taxon>
    </lineage>
</organism>
<gene>
    <name evidence="1" type="ORF">RF11_01292</name>
</gene>